<sequence length="238" mass="25745">MATAIQQSPLTTERFERTTFAEPAHVRIETTTTTTVISRDINREGGQYYTIPKGYPGGNVSHNPPIVRVVQKPIEALNVDGDNPFRPEGELYKEAEEVVKAYTLPRGSGAPSPLPGEHPESPNQNDPIHTGETTAVSNAGINLSSPSRSRVTSSTESSQSAGPAAVNLPQPSDSQSGTDHVEKPSTARRKSSTDVQVNHKRQSNPDNNVQPDAKKKDRKEKKKKKPVGCGGDKRCSIM</sequence>
<feature type="compositionally biased region" description="Low complexity" evidence="1">
    <location>
        <begin position="144"/>
        <end position="160"/>
    </location>
</feature>
<name>A0A1D1W1N7_RAMVA</name>
<evidence type="ECO:0000256" key="1">
    <source>
        <dbReference type="SAM" id="MobiDB-lite"/>
    </source>
</evidence>
<dbReference type="OrthoDB" id="6618101at2759"/>
<gene>
    <name evidence="2" type="primary">RvY_16068-1</name>
    <name evidence="2" type="synonym">RvY_16068.1</name>
    <name evidence="2" type="ORF">RvY_16068</name>
</gene>
<feature type="compositionally biased region" description="Polar residues" evidence="1">
    <location>
        <begin position="169"/>
        <end position="178"/>
    </location>
</feature>
<dbReference type="AlphaFoldDB" id="A0A1D1W1N7"/>
<feature type="compositionally biased region" description="Polar residues" evidence="1">
    <location>
        <begin position="121"/>
        <end position="143"/>
    </location>
</feature>
<protein>
    <submittedName>
        <fullName evidence="2">Uncharacterized protein</fullName>
    </submittedName>
</protein>
<feature type="compositionally biased region" description="Basic residues" evidence="1">
    <location>
        <begin position="216"/>
        <end position="226"/>
    </location>
</feature>
<dbReference type="EMBL" id="BDGG01000013">
    <property type="protein sequence ID" value="GAV06028.1"/>
    <property type="molecule type" value="Genomic_DNA"/>
</dbReference>
<accession>A0A1D1W1N7</accession>
<organism evidence="2 3">
    <name type="scientific">Ramazzottius varieornatus</name>
    <name type="common">Water bear</name>
    <name type="synonym">Tardigrade</name>
    <dbReference type="NCBI Taxonomy" id="947166"/>
    <lineage>
        <taxon>Eukaryota</taxon>
        <taxon>Metazoa</taxon>
        <taxon>Ecdysozoa</taxon>
        <taxon>Tardigrada</taxon>
        <taxon>Eutardigrada</taxon>
        <taxon>Parachela</taxon>
        <taxon>Hypsibioidea</taxon>
        <taxon>Ramazzottiidae</taxon>
        <taxon>Ramazzottius</taxon>
    </lineage>
</organism>
<dbReference type="Proteomes" id="UP000186922">
    <property type="component" value="Unassembled WGS sequence"/>
</dbReference>
<evidence type="ECO:0000313" key="2">
    <source>
        <dbReference type="EMBL" id="GAV06028.1"/>
    </source>
</evidence>
<reference evidence="2 3" key="1">
    <citation type="journal article" date="2016" name="Nat. Commun.">
        <title>Extremotolerant tardigrade genome and improved radiotolerance of human cultured cells by tardigrade-unique protein.</title>
        <authorList>
            <person name="Hashimoto T."/>
            <person name="Horikawa D.D."/>
            <person name="Saito Y."/>
            <person name="Kuwahara H."/>
            <person name="Kozuka-Hata H."/>
            <person name="Shin-I T."/>
            <person name="Minakuchi Y."/>
            <person name="Ohishi K."/>
            <person name="Motoyama A."/>
            <person name="Aizu T."/>
            <person name="Enomoto A."/>
            <person name="Kondo K."/>
            <person name="Tanaka S."/>
            <person name="Hara Y."/>
            <person name="Koshikawa S."/>
            <person name="Sagara H."/>
            <person name="Miura T."/>
            <person name="Yokobori S."/>
            <person name="Miyagawa K."/>
            <person name="Suzuki Y."/>
            <person name="Kubo T."/>
            <person name="Oyama M."/>
            <person name="Kohara Y."/>
            <person name="Fujiyama A."/>
            <person name="Arakawa K."/>
            <person name="Katayama T."/>
            <person name="Toyoda A."/>
            <person name="Kunieda T."/>
        </authorList>
    </citation>
    <scope>NUCLEOTIDE SEQUENCE [LARGE SCALE GENOMIC DNA]</scope>
    <source>
        <strain evidence="2 3">YOKOZUNA-1</strain>
    </source>
</reference>
<proteinExistence type="predicted"/>
<comment type="caution">
    <text evidence="2">The sequence shown here is derived from an EMBL/GenBank/DDBJ whole genome shotgun (WGS) entry which is preliminary data.</text>
</comment>
<feature type="region of interest" description="Disordered" evidence="1">
    <location>
        <begin position="104"/>
        <end position="238"/>
    </location>
</feature>
<evidence type="ECO:0000313" key="3">
    <source>
        <dbReference type="Proteomes" id="UP000186922"/>
    </source>
</evidence>
<keyword evidence="3" id="KW-1185">Reference proteome</keyword>